<dbReference type="SUPFAM" id="SSF54106">
    <property type="entry name" value="LysM domain"/>
    <property type="match status" value="2"/>
</dbReference>
<feature type="compositionally biased region" description="Polar residues" evidence="1">
    <location>
        <begin position="482"/>
        <end position="494"/>
    </location>
</feature>
<dbReference type="InterPro" id="IPR036779">
    <property type="entry name" value="LysM_dom_sf"/>
</dbReference>
<accession>A0A9P1JU10</accession>
<evidence type="ECO:0000256" key="1">
    <source>
        <dbReference type="SAM" id="MobiDB-lite"/>
    </source>
</evidence>
<feature type="region of interest" description="Disordered" evidence="1">
    <location>
        <begin position="163"/>
        <end position="185"/>
    </location>
</feature>
<evidence type="ECO:0000259" key="2">
    <source>
        <dbReference type="PROSITE" id="PS51782"/>
    </source>
</evidence>
<gene>
    <name evidence="3" type="ORF">AZOBR_p120100</name>
</gene>
<dbReference type="Proteomes" id="UP000007319">
    <property type="component" value="Plasmid AZOBR_p1"/>
</dbReference>
<name>A0A9P1JU10_9PROT</name>
<dbReference type="KEGG" id="abs:AZOBR_p120100"/>
<dbReference type="EMBL" id="HE577328">
    <property type="protein sequence ID" value="CCC99782.1"/>
    <property type="molecule type" value="Genomic_DNA"/>
</dbReference>
<keyword evidence="4" id="KW-1185">Reference proteome</keyword>
<dbReference type="InterPro" id="IPR018392">
    <property type="entry name" value="LysM"/>
</dbReference>
<geneLocation type="plasmid" evidence="3 4">
    <name>AZOBR_p1</name>
</geneLocation>
<reference evidence="3 4" key="1">
    <citation type="journal article" date="2011" name="PLoS Genet.">
        <title>Azospirillum genomes reveal transition of bacteria from aquatic to terrestrial environments.</title>
        <authorList>
            <person name="Wisniewski-Dye F."/>
            <person name="Borziak K."/>
            <person name="Khalsa-Moyers G."/>
            <person name="Alexandre G."/>
            <person name="Sukharnikov L.O."/>
            <person name="Wuichet K."/>
            <person name="Hurst G.B."/>
            <person name="McDonald W.H."/>
            <person name="Robertson J.S."/>
            <person name="Barbe V."/>
            <person name="Calteau A."/>
            <person name="Rouy Z."/>
            <person name="Mangenot S."/>
            <person name="Prigent-Combaret C."/>
            <person name="Normand P."/>
            <person name="Boyer M."/>
            <person name="Siguier P."/>
            <person name="Dessaux Y."/>
            <person name="Elmerich C."/>
            <person name="Condemine G."/>
            <person name="Krishnen G."/>
            <person name="Kennedy I."/>
            <person name="Paterson A.H."/>
            <person name="Gonzalez V."/>
            <person name="Mavingui P."/>
            <person name="Zhulin I.B."/>
        </authorList>
    </citation>
    <scope>NUCLEOTIDE SEQUENCE [LARGE SCALE GENOMIC DNA]</scope>
    <source>
        <strain evidence="3 4">Sp245</strain>
    </source>
</reference>
<feature type="domain" description="LysM" evidence="2">
    <location>
        <begin position="74"/>
        <end position="118"/>
    </location>
</feature>
<dbReference type="Gene3D" id="3.10.350.10">
    <property type="entry name" value="LysM domain"/>
    <property type="match status" value="2"/>
</dbReference>
<proteinExistence type="predicted"/>
<feature type="compositionally biased region" description="Basic residues" evidence="1">
    <location>
        <begin position="349"/>
        <end position="358"/>
    </location>
</feature>
<feature type="compositionally biased region" description="Basic residues" evidence="1">
    <location>
        <begin position="366"/>
        <end position="380"/>
    </location>
</feature>
<feature type="compositionally biased region" description="Basic and acidic residues" evidence="1">
    <location>
        <begin position="472"/>
        <end position="481"/>
    </location>
</feature>
<sequence length="501" mass="51774">MARPLRTVAVRPSVSARNGVAGPFGVSLGVTSSVSGRALLAALALIPLLAACQQRTGDLAPVTSVSNSPDSIGGAVIVQRGDSAYSLSRRYNVPLRDLLEVNHLSPPYQLQVGQRLVLPVSRQYIVQRGDTLYGISRMFSADMSELTRLNGLTAPYAVQAGQPLRLPGGPGSGDAPGGTAVAQAPSSSAGAAVGGVVASAPVKQVSRGSIQAAELPPPGASAPAPVEKSPGGEPLADRDRPRPGARPPAGCRAGGVDRSARLSAGAGPDLAAPARPEARRSGAGARSARCRGRSGPAAAAGAGPGGRRRSAPAAKGRGAGDGAARHRAPALAGEGEGDLDLRAEAGRSAQRRPEHRRRQGNDGGRRRQRRRGLCRQRAARLRQSAAGEAFGRLHHRLRPSRPHRRRAGRGGEARAGHRHGRPDRIGDEPAASLRTAQGQPGGRSARPHGAAGQRRGFSRRPARSWMNCQATRPERLPRVTDHSTASARSCSAGMSSPKRAA</sequence>
<feature type="compositionally biased region" description="Low complexity" evidence="1">
    <location>
        <begin position="271"/>
        <end position="301"/>
    </location>
</feature>
<dbReference type="SMART" id="SM00257">
    <property type="entry name" value="LysM"/>
    <property type="match status" value="2"/>
</dbReference>
<feature type="region of interest" description="Disordered" evidence="1">
    <location>
        <begin position="208"/>
        <end position="501"/>
    </location>
</feature>
<evidence type="ECO:0000313" key="4">
    <source>
        <dbReference type="Proteomes" id="UP000007319"/>
    </source>
</evidence>
<dbReference type="AlphaFoldDB" id="A0A9P1JU10"/>
<dbReference type="Pfam" id="PF01476">
    <property type="entry name" value="LysM"/>
    <property type="match status" value="2"/>
</dbReference>
<evidence type="ECO:0000313" key="3">
    <source>
        <dbReference type="EMBL" id="CCC99782.1"/>
    </source>
</evidence>
<feature type="domain" description="LysM" evidence="2">
    <location>
        <begin position="122"/>
        <end position="166"/>
    </location>
</feature>
<dbReference type="PANTHER" id="PTHR33734">
    <property type="entry name" value="LYSM DOMAIN-CONTAINING GPI-ANCHORED PROTEIN 2"/>
    <property type="match status" value="1"/>
</dbReference>
<organism evidence="3 4">
    <name type="scientific">Azospirillum baldaniorum</name>
    <dbReference type="NCBI Taxonomy" id="1064539"/>
    <lineage>
        <taxon>Bacteria</taxon>
        <taxon>Pseudomonadati</taxon>
        <taxon>Pseudomonadota</taxon>
        <taxon>Alphaproteobacteria</taxon>
        <taxon>Rhodospirillales</taxon>
        <taxon>Azospirillaceae</taxon>
        <taxon>Azospirillum</taxon>
    </lineage>
</organism>
<dbReference type="PROSITE" id="PS51782">
    <property type="entry name" value="LYSM"/>
    <property type="match status" value="2"/>
</dbReference>
<keyword evidence="3" id="KW-0614">Plasmid</keyword>
<protein>
    <recommendedName>
        <fullName evidence="2">LysM domain-containing protein</fullName>
    </recommendedName>
</protein>
<dbReference type="PANTHER" id="PTHR33734:SF22">
    <property type="entry name" value="MEMBRANE-BOUND LYTIC MUREIN TRANSGLYCOSYLASE D"/>
    <property type="match status" value="1"/>
</dbReference>
<feature type="compositionally biased region" description="Basic residues" evidence="1">
    <location>
        <begin position="392"/>
        <end position="408"/>
    </location>
</feature>
<dbReference type="CDD" id="cd00118">
    <property type="entry name" value="LysM"/>
    <property type="match status" value="2"/>
</dbReference>
<dbReference type="GO" id="GO:0008932">
    <property type="term" value="F:lytic endotransglycosylase activity"/>
    <property type="evidence" value="ECO:0007669"/>
    <property type="project" value="TreeGrafter"/>
</dbReference>